<proteinExistence type="inferred from homology"/>
<dbReference type="GeneID" id="20252717"/>
<sequence length="170" mass="19636">LKYFPRYSQSACLLECLTDLVIGRCDCVVEYIVYNTSQYKFCSVYQREYCANPLAIKFYQNAQNFSDNCNCPLTCNEDVFERQLSSEFFPSESFVDILIRVNFTTGLQHARSNLMRVDISYNNLKLEQIIHQPKLYLSDVVSVLGGYMGFFLGASIFTLMELTDLIIRSI</sequence>
<feature type="non-terminal residue" evidence="13">
    <location>
        <position position="170"/>
    </location>
</feature>
<protein>
    <submittedName>
        <fullName evidence="13">Uncharacterized protein</fullName>
    </submittedName>
</protein>
<dbReference type="PRINTS" id="PR01078">
    <property type="entry name" value="AMINACHANNEL"/>
</dbReference>
<evidence type="ECO:0000256" key="7">
    <source>
        <dbReference type="ARBA" id="ARBA00023065"/>
    </source>
</evidence>
<keyword evidence="2 11" id="KW-0813">Transport</keyword>
<evidence type="ECO:0000256" key="12">
    <source>
        <dbReference type="SAM" id="Phobius"/>
    </source>
</evidence>
<evidence type="ECO:0000256" key="4">
    <source>
        <dbReference type="ARBA" id="ARBA00022692"/>
    </source>
</evidence>
<dbReference type="EMBL" id="KB201205">
    <property type="protein sequence ID" value="ESO98821.1"/>
    <property type="molecule type" value="Genomic_DNA"/>
</dbReference>
<keyword evidence="3 11" id="KW-0894">Sodium channel</keyword>
<dbReference type="KEGG" id="lgi:LOTGIDRAFT_87026"/>
<evidence type="ECO:0000313" key="13">
    <source>
        <dbReference type="EMBL" id="ESO98821.1"/>
    </source>
</evidence>
<keyword evidence="7 11" id="KW-0406">Ion transport</keyword>
<dbReference type="Gene3D" id="1.10.287.820">
    <property type="entry name" value="Acid-sensing ion channel domain"/>
    <property type="match status" value="1"/>
</dbReference>
<evidence type="ECO:0000313" key="14">
    <source>
        <dbReference type="Proteomes" id="UP000030746"/>
    </source>
</evidence>
<dbReference type="InterPro" id="IPR001873">
    <property type="entry name" value="ENaC"/>
</dbReference>
<dbReference type="Gene3D" id="1.10.287.770">
    <property type="entry name" value="YojJ-like"/>
    <property type="match status" value="1"/>
</dbReference>
<dbReference type="RefSeq" id="XP_009050336.1">
    <property type="nucleotide sequence ID" value="XM_009052088.1"/>
</dbReference>
<keyword evidence="9 11" id="KW-0739">Sodium transport</keyword>
<dbReference type="HOGENOM" id="CLU_1311380_0_0_1"/>
<feature type="non-terminal residue" evidence="13">
    <location>
        <position position="1"/>
    </location>
</feature>
<dbReference type="PROSITE" id="PS01206">
    <property type="entry name" value="ASC"/>
    <property type="match status" value="1"/>
</dbReference>
<organism evidence="13 14">
    <name type="scientific">Lottia gigantea</name>
    <name type="common">Giant owl limpet</name>
    <dbReference type="NCBI Taxonomy" id="225164"/>
    <lineage>
        <taxon>Eukaryota</taxon>
        <taxon>Metazoa</taxon>
        <taxon>Spiralia</taxon>
        <taxon>Lophotrochozoa</taxon>
        <taxon>Mollusca</taxon>
        <taxon>Gastropoda</taxon>
        <taxon>Patellogastropoda</taxon>
        <taxon>Lottioidea</taxon>
        <taxon>Lottiidae</taxon>
        <taxon>Lottia</taxon>
    </lineage>
</organism>
<dbReference type="OrthoDB" id="8065060at2759"/>
<evidence type="ECO:0000256" key="9">
    <source>
        <dbReference type="ARBA" id="ARBA00023201"/>
    </source>
</evidence>
<evidence type="ECO:0000256" key="11">
    <source>
        <dbReference type="RuleBase" id="RU000679"/>
    </source>
</evidence>
<keyword evidence="10 11" id="KW-0407">Ion channel</keyword>
<dbReference type="PANTHER" id="PTHR11690">
    <property type="entry name" value="AMILORIDE-SENSITIVE SODIUM CHANNEL-RELATED"/>
    <property type="match status" value="1"/>
</dbReference>
<accession>V4AYN9</accession>
<evidence type="ECO:0000256" key="2">
    <source>
        <dbReference type="ARBA" id="ARBA00022448"/>
    </source>
</evidence>
<evidence type="ECO:0000256" key="10">
    <source>
        <dbReference type="ARBA" id="ARBA00023303"/>
    </source>
</evidence>
<keyword evidence="4 11" id="KW-0812">Transmembrane</keyword>
<dbReference type="GO" id="GO:0005886">
    <property type="term" value="C:plasma membrane"/>
    <property type="evidence" value="ECO:0007669"/>
    <property type="project" value="TreeGrafter"/>
</dbReference>
<name>V4AYN9_LOTGI</name>
<evidence type="ECO:0000256" key="3">
    <source>
        <dbReference type="ARBA" id="ARBA00022461"/>
    </source>
</evidence>
<keyword evidence="5 12" id="KW-1133">Transmembrane helix</keyword>
<keyword evidence="14" id="KW-1185">Reference proteome</keyword>
<dbReference type="InterPro" id="IPR020903">
    <property type="entry name" value="ENaC_CS"/>
</dbReference>
<dbReference type="GO" id="GO:0015280">
    <property type="term" value="F:ligand-gated sodium channel activity"/>
    <property type="evidence" value="ECO:0007669"/>
    <property type="project" value="TreeGrafter"/>
</dbReference>
<evidence type="ECO:0000256" key="5">
    <source>
        <dbReference type="ARBA" id="ARBA00022989"/>
    </source>
</evidence>
<comment type="similarity">
    <text evidence="11">Belongs to the amiloride-sensitive sodium channel (TC 1.A.6) family.</text>
</comment>
<gene>
    <name evidence="13" type="ORF">LOTGIDRAFT_87026</name>
</gene>
<reference evidence="13 14" key="1">
    <citation type="journal article" date="2013" name="Nature">
        <title>Insights into bilaterian evolution from three spiralian genomes.</title>
        <authorList>
            <person name="Simakov O."/>
            <person name="Marletaz F."/>
            <person name="Cho S.J."/>
            <person name="Edsinger-Gonzales E."/>
            <person name="Havlak P."/>
            <person name="Hellsten U."/>
            <person name="Kuo D.H."/>
            <person name="Larsson T."/>
            <person name="Lv J."/>
            <person name="Arendt D."/>
            <person name="Savage R."/>
            <person name="Osoegawa K."/>
            <person name="de Jong P."/>
            <person name="Grimwood J."/>
            <person name="Chapman J.A."/>
            <person name="Shapiro H."/>
            <person name="Aerts A."/>
            <person name="Otillar R.P."/>
            <person name="Terry A.Y."/>
            <person name="Boore J.L."/>
            <person name="Grigoriev I.V."/>
            <person name="Lindberg D.R."/>
            <person name="Seaver E.C."/>
            <person name="Weisblat D.A."/>
            <person name="Putnam N.H."/>
            <person name="Rokhsar D.S."/>
        </authorList>
    </citation>
    <scope>NUCLEOTIDE SEQUENCE [LARGE SCALE GENOMIC DNA]</scope>
</reference>
<comment type="subcellular location">
    <subcellularLocation>
        <location evidence="1">Membrane</location>
        <topology evidence="1">Multi-pass membrane protein</topology>
    </subcellularLocation>
</comment>
<keyword evidence="8 12" id="KW-0472">Membrane</keyword>
<dbReference type="AlphaFoldDB" id="V4AYN9"/>
<evidence type="ECO:0000256" key="8">
    <source>
        <dbReference type="ARBA" id="ARBA00023136"/>
    </source>
</evidence>
<evidence type="ECO:0000256" key="1">
    <source>
        <dbReference type="ARBA" id="ARBA00004141"/>
    </source>
</evidence>
<evidence type="ECO:0000256" key="6">
    <source>
        <dbReference type="ARBA" id="ARBA00023053"/>
    </source>
</evidence>
<dbReference type="Pfam" id="PF00858">
    <property type="entry name" value="ASC"/>
    <property type="match status" value="1"/>
</dbReference>
<dbReference type="CTD" id="20252717"/>
<dbReference type="Proteomes" id="UP000030746">
    <property type="component" value="Unassembled WGS sequence"/>
</dbReference>
<dbReference type="PANTHER" id="PTHR11690:SF300">
    <property type="entry name" value="PICKPOCKET PROTEIN 19"/>
    <property type="match status" value="1"/>
</dbReference>
<feature type="transmembrane region" description="Helical" evidence="12">
    <location>
        <begin position="135"/>
        <end position="160"/>
    </location>
</feature>
<keyword evidence="6" id="KW-0915">Sodium</keyword>
<dbReference type="OMA" id="LERCHCV"/>